<dbReference type="InterPro" id="IPR009296">
    <property type="entry name" value="DUF951"/>
</dbReference>
<dbReference type="AlphaFoldDB" id="A0A380NM09"/>
<dbReference type="EMBL" id="UHIO01000001">
    <property type="protein sequence ID" value="SUP43666.1"/>
    <property type="molecule type" value="Genomic_DNA"/>
</dbReference>
<sequence>MYLELLDVVVVNVVKEATMAFVRYYVGDVVKMKKSHPCGSDEWEVRRIGTDFTIVCRGCGHQVMIARPKFEKAVKKIVSRVVQEGTLDGANAQTPANGKVDPLGGE</sequence>
<dbReference type="PANTHER" id="PTHR38455:SF1">
    <property type="entry name" value="DUF951 DOMAIN-CONTAINING PROTEIN"/>
    <property type="match status" value="1"/>
</dbReference>
<evidence type="ECO:0000313" key="1">
    <source>
        <dbReference type="EMBL" id="SUP43666.1"/>
    </source>
</evidence>
<dbReference type="Proteomes" id="UP000255367">
    <property type="component" value="Unassembled WGS sequence"/>
</dbReference>
<keyword evidence="2" id="KW-1185">Reference proteome</keyword>
<evidence type="ECO:0000313" key="2">
    <source>
        <dbReference type="Proteomes" id="UP000255367"/>
    </source>
</evidence>
<organism evidence="1 2">
    <name type="scientific">Veillonella criceti</name>
    <dbReference type="NCBI Taxonomy" id="103891"/>
    <lineage>
        <taxon>Bacteria</taxon>
        <taxon>Bacillati</taxon>
        <taxon>Bacillota</taxon>
        <taxon>Negativicutes</taxon>
        <taxon>Veillonellales</taxon>
        <taxon>Veillonellaceae</taxon>
        <taxon>Veillonella</taxon>
    </lineage>
</organism>
<dbReference type="PANTHER" id="PTHR38455">
    <property type="entry name" value="HYPOTHETICAL CYTOSOLIC PROTEIN"/>
    <property type="match status" value="1"/>
</dbReference>
<reference evidence="1 2" key="1">
    <citation type="submission" date="2018-06" db="EMBL/GenBank/DDBJ databases">
        <authorList>
            <consortium name="Pathogen Informatics"/>
            <person name="Doyle S."/>
        </authorList>
    </citation>
    <scope>NUCLEOTIDE SEQUENCE [LARGE SCALE GENOMIC DNA]</scope>
    <source>
        <strain evidence="1 2">NCTC12020</strain>
    </source>
</reference>
<dbReference type="Pfam" id="PF06107">
    <property type="entry name" value="DUF951"/>
    <property type="match status" value="1"/>
</dbReference>
<protein>
    <submittedName>
        <fullName evidence="1">Bacterial protein of uncharacterized function (DUF951)</fullName>
    </submittedName>
</protein>
<proteinExistence type="predicted"/>
<accession>A0A380NM09</accession>
<gene>
    <name evidence="1" type="ORF">NCTC12020_01278</name>
</gene>
<name>A0A380NM09_9FIRM</name>